<dbReference type="GO" id="GO:0006310">
    <property type="term" value="P:DNA recombination"/>
    <property type="evidence" value="ECO:0007669"/>
    <property type="project" value="InterPro"/>
</dbReference>
<reference evidence="1 2" key="1">
    <citation type="journal article" date="2015" name="Stand. Genomic Sci.">
        <title>Genomic Encyclopedia of Bacterial and Archaeal Type Strains, Phase III: the genomes of soil and plant-associated and newly described type strains.</title>
        <authorList>
            <person name="Whitman W.B."/>
            <person name="Woyke T."/>
            <person name="Klenk H.P."/>
            <person name="Zhou Y."/>
            <person name="Lilburn T.G."/>
            <person name="Beck B.J."/>
            <person name="De Vos P."/>
            <person name="Vandamme P."/>
            <person name="Eisen J.A."/>
            <person name="Garrity G."/>
            <person name="Hugenholtz P."/>
            <person name="Kyrpides N.C."/>
        </authorList>
    </citation>
    <scope>NUCLEOTIDE SEQUENCE [LARGE SCALE GENOMIC DNA]</scope>
    <source>
        <strain evidence="1 2">DSM 64</strain>
    </source>
</reference>
<comment type="caution">
    <text evidence="1">The sequence shown here is derived from an EMBL/GenBank/DDBJ whole genome shotgun (WGS) entry which is preliminary data.</text>
</comment>
<organism evidence="1 2">
    <name type="scientific">Acidovorax delafieldii</name>
    <name type="common">Pseudomonas delafieldii</name>
    <dbReference type="NCBI Taxonomy" id="47920"/>
    <lineage>
        <taxon>Bacteria</taxon>
        <taxon>Pseudomonadati</taxon>
        <taxon>Pseudomonadota</taxon>
        <taxon>Betaproteobacteria</taxon>
        <taxon>Burkholderiales</taxon>
        <taxon>Comamonadaceae</taxon>
        <taxon>Acidovorax</taxon>
    </lineage>
</organism>
<proteinExistence type="predicted"/>
<dbReference type="CDD" id="cd17242">
    <property type="entry name" value="MobM_relaxase"/>
    <property type="match status" value="1"/>
</dbReference>
<dbReference type="GeneID" id="301983055"/>
<gene>
    <name evidence="1" type="ORF">ATF69_3759</name>
</gene>
<accession>A0A561XF96</accession>
<name>A0A561XF96_ACIDE</name>
<dbReference type="EMBL" id="VJWE01000016">
    <property type="protein sequence ID" value="TWG34752.1"/>
    <property type="molecule type" value="Genomic_DNA"/>
</dbReference>
<dbReference type="GO" id="GO:0003677">
    <property type="term" value="F:DNA binding"/>
    <property type="evidence" value="ECO:0007669"/>
    <property type="project" value="InterPro"/>
</dbReference>
<dbReference type="Pfam" id="PF01076">
    <property type="entry name" value="Mob_Pre"/>
    <property type="match status" value="1"/>
</dbReference>
<dbReference type="InterPro" id="IPR001668">
    <property type="entry name" value="Mob_Pre"/>
</dbReference>
<evidence type="ECO:0000313" key="1">
    <source>
        <dbReference type="EMBL" id="TWG34752.1"/>
    </source>
</evidence>
<dbReference type="Proteomes" id="UP000321485">
    <property type="component" value="Unassembled WGS sequence"/>
</dbReference>
<dbReference type="Gene3D" id="3.30.930.30">
    <property type="match status" value="1"/>
</dbReference>
<sequence>MAVSTVRAGVFVRFKKLKGTGRVLAAARHNLRELPLTPNITAGKQDTNKVMLGGLTANAVNEAYKAMLIAAGIGRLRVDAVKLIECVISLPVGSYDADGQYFTAAIAWLRQKFGQENILSAIVHNDESAQHMHVLLVPLVDGHMRGSDLLGGPHHIGALLRSFEQAIQPAWKQLGLDTEHAVPPDQMARETVAYLQRIRDPMWESAVAPMLRACIEDNPEPFFQMLGCPTTAPAPLGAKVDSCSPLQTKRVHRAKRQSTMAEIFTRPVPNMRGATAERYRLSKEYLQAHRVSPLRCIVSAAAQSTAVATGTTRAGLSLPTVEAAGIASDMQTRTLCSVGFALQEPGLECVQSRRRGVAQEVAGGSPIRTWAIHAIRQRQILGSIRLARAEVTGAGQDISCHDQATHKRQVQRAWRWPQPRAPCKPSTYRCQTARAECSGFGRQHPHGDLLNVDHANPPYARMLRESLCHDR</sequence>
<protein>
    <submittedName>
        <fullName evidence="1">Plasmid recombination enzyme</fullName>
    </submittedName>
</protein>
<evidence type="ECO:0000313" key="2">
    <source>
        <dbReference type="Proteomes" id="UP000321485"/>
    </source>
</evidence>
<dbReference type="RefSeq" id="WP_146871906.1">
    <property type="nucleotide sequence ID" value="NZ_VJWE01000016.1"/>
</dbReference>
<dbReference type="AlphaFoldDB" id="A0A561XF96"/>